<dbReference type="EMBL" id="FMAR01000025">
    <property type="protein sequence ID" value="SCC63825.1"/>
    <property type="molecule type" value="Genomic_DNA"/>
</dbReference>
<reference evidence="1 2" key="1">
    <citation type="submission" date="2016-08" db="EMBL/GenBank/DDBJ databases">
        <authorList>
            <person name="Seilhamer J.J."/>
        </authorList>
    </citation>
    <scope>NUCLEOTIDE SEQUENCE [LARGE SCALE GENOMIC DNA]</scope>
    <source>
        <strain evidence="1 2">A37T2</strain>
    </source>
</reference>
<keyword evidence="2" id="KW-1185">Reference proteome</keyword>
<organism evidence="1 2">
    <name type="scientific">Chitinophaga costaii</name>
    <dbReference type="NCBI Taxonomy" id="1335309"/>
    <lineage>
        <taxon>Bacteria</taxon>
        <taxon>Pseudomonadati</taxon>
        <taxon>Bacteroidota</taxon>
        <taxon>Chitinophagia</taxon>
        <taxon>Chitinophagales</taxon>
        <taxon>Chitinophagaceae</taxon>
        <taxon>Chitinophaga</taxon>
    </lineage>
</organism>
<protein>
    <submittedName>
        <fullName evidence="1">Uncharacterized protein</fullName>
    </submittedName>
</protein>
<gene>
    <name evidence="1" type="ORF">GA0116948_12510</name>
</gene>
<name>A0A1C4G7L6_9BACT</name>
<dbReference type="AlphaFoldDB" id="A0A1C4G7L6"/>
<evidence type="ECO:0000313" key="2">
    <source>
        <dbReference type="Proteomes" id="UP000242818"/>
    </source>
</evidence>
<accession>A0A1C4G7L6</accession>
<dbReference type="Proteomes" id="UP000242818">
    <property type="component" value="Unassembled WGS sequence"/>
</dbReference>
<sequence>MEKKYFILLLTLFVFVRYNTKAQKSEIKSYAILTIEDSFSRGFEGVKRYYWIIDLDSINQHKSTFHPLLLSGFSKNNFEDCCKGININPFIFTPADSIFDLGNVYFKELEYLDKLIYLKRIKTHQIVKEQFLKKKQGNNYVLHNPN</sequence>
<evidence type="ECO:0000313" key="1">
    <source>
        <dbReference type="EMBL" id="SCC63825.1"/>
    </source>
</evidence>
<proteinExistence type="predicted"/>
<dbReference type="RefSeq" id="WP_089715629.1">
    <property type="nucleotide sequence ID" value="NZ_FMAR01000025.1"/>
</dbReference>